<dbReference type="GO" id="GO:0005886">
    <property type="term" value="C:plasma membrane"/>
    <property type="evidence" value="ECO:0007669"/>
    <property type="project" value="UniProtKB-SubCell"/>
</dbReference>
<feature type="domain" description="Penicillin-binding protein OB-like" evidence="30">
    <location>
        <begin position="320"/>
        <end position="428"/>
    </location>
</feature>
<comment type="subcellular location">
    <subcellularLocation>
        <location evidence="1">Cell inner membrane</location>
        <topology evidence="1">Single-pass type II membrane protein</topology>
    </subcellularLocation>
</comment>
<comment type="similarity">
    <text evidence="4">In the N-terminal section; belongs to the glycosyltransferase 51 family.</text>
</comment>
<keyword evidence="11" id="KW-0328">Glycosyltransferase</keyword>
<evidence type="ECO:0000256" key="3">
    <source>
        <dbReference type="ARBA" id="ARBA00007090"/>
    </source>
</evidence>
<feature type="compositionally biased region" description="Gly residues" evidence="27">
    <location>
        <begin position="787"/>
        <end position="805"/>
    </location>
</feature>
<reference evidence="31 32" key="1">
    <citation type="submission" date="2016-10" db="EMBL/GenBank/DDBJ databases">
        <authorList>
            <person name="de Groot N.N."/>
        </authorList>
    </citation>
    <scope>NUCLEOTIDE SEQUENCE [LARGE SCALE GENOMIC DNA]</scope>
    <source>
        <strain evidence="31 32">DSM 25584</strain>
    </source>
</reference>
<evidence type="ECO:0000256" key="21">
    <source>
        <dbReference type="ARBA" id="ARBA00023268"/>
    </source>
</evidence>
<keyword evidence="10" id="KW-0645">Protease</keyword>
<comment type="pathway">
    <text evidence="2">Cell wall biogenesis; peptidoglycan biosynthesis.</text>
</comment>
<dbReference type="GO" id="GO:0046677">
    <property type="term" value="P:response to antibiotic"/>
    <property type="evidence" value="ECO:0007669"/>
    <property type="project" value="UniProtKB-KW"/>
</dbReference>
<keyword evidence="20" id="KW-0046">Antibiotic resistance</keyword>
<dbReference type="PANTHER" id="PTHR32282">
    <property type="entry name" value="BINDING PROTEIN TRANSPEPTIDASE, PUTATIVE-RELATED"/>
    <property type="match status" value="1"/>
</dbReference>
<dbReference type="FunFam" id="1.10.3810.10:FF:000003">
    <property type="entry name" value="Penicillin-binding protein 1a"/>
    <property type="match status" value="1"/>
</dbReference>
<dbReference type="EC" id="2.4.99.28" evidence="24"/>
<proteinExistence type="inferred from homology"/>
<keyword evidence="8" id="KW-0997">Cell inner membrane</keyword>
<comment type="pathway">
    <text evidence="26">Glycan biosynthesis.</text>
</comment>
<evidence type="ECO:0000256" key="22">
    <source>
        <dbReference type="ARBA" id="ARBA00023316"/>
    </source>
</evidence>
<evidence type="ECO:0000256" key="1">
    <source>
        <dbReference type="ARBA" id="ARBA00004249"/>
    </source>
</evidence>
<dbReference type="GO" id="GO:0008955">
    <property type="term" value="F:peptidoglycan glycosyltransferase activity"/>
    <property type="evidence" value="ECO:0007669"/>
    <property type="project" value="UniProtKB-EC"/>
</dbReference>
<dbReference type="EMBL" id="FNCE01000001">
    <property type="protein sequence ID" value="SDF53789.1"/>
    <property type="molecule type" value="Genomic_DNA"/>
</dbReference>
<dbReference type="Pfam" id="PF17092">
    <property type="entry name" value="PCB_OB"/>
    <property type="match status" value="1"/>
</dbReference>
<dbReference type="EC" id="3.4.16.4" evidence="5"/>
<evidence type="ECO:0000256" key="4">
    <source>
        <dbReference type="ARBA" id="ARBA00007739"/>
    </source>
</evidence>
<name>A0A1G7LXW7_9PROT</name>
<sequence length="805" mass="87906">MRTLGYTLVTLVLLGVIATAGAVSVMWYFGRHLPDYQALAQYEPPTVSRVHAGDGRLLAEYAEEKRIFVPIESIPRKVVHAFVAAEDQNFFDHAGVDPLAIVRAGVTNLKRMGTNQRPVGASTITQQVAKNFLLSDRVSIRRKIREAILALKIEHTFDKSRILELYLNEIYLGAGSYGVAAAALNYFNTSLDELTMAQAAYLAALPKGPANYHPREDHRAALARRNWVISRMHEEGYITADRAREARDEPLRMRERAPAEVTDAPYFAAEVRDKLVERYGRDKLFTGGLSVRTTVDPDLQDAATSALREGLIAYDRRHGWRGAQRSIELPADWAARLSEMTPPEGLPDEWRQAAVLKVRAEDALLGFADGTTGRLPMSAMRWARPALDEQYVGEKPDSPGDVVSQGDVVLVSPAEAEKAFALEQMPAVNGGIVALDPRTGRVLAMQGGFDFARTQFNRVTQAKRQPGSAFKPFVYLTALENGLTPATMVLDAPFVIDQGDGLGKWKPANHTEQFYGPTPMRVGIEQSRNLMTVRIAQTVGMKKVAKTAESFGLYDDLPEQLSMSIGAGETTLLRLASAYASFANGGMKVTPKLIDRVQDRRGSTIYRPAYAECPDCKNIEWSGQEPPTIRDTRKRLTDRASAYQVVSMLRGVVERGTGRRMRALDRPVAGKTGTTNDSHDTWFMGFTPNLVAGVYVGFDSHRTLGAHAYGSNVAGPIFKDFMARALEGEPAIPFRVPPGIHLTRMDLDTGRPAGPDSETVVLEAFKAGNSPSGERRVLDAGTPGSYSNGGNGSSGGSSGGTSGLY</sequence>
<evidence type="ECO:0000313" key="32">
    <source>
        <dbReference type="Proteomes" id="UP000199415"/>
    </source>
</evidence>
<evidence type="ECO:0000256" key="7">
    <source>
        <dbReference type="ARBA" id="ARBA00022475"/>
    </source>
</evidence>
<feature type="domain" description="Penicillin-binding protein transpeptidase" evidence="28">
    <location>
        <begin position="430"/>
        <end position="722"/>
    </location>
</feature>
<evidence type="ECO:0000259" key="28">
    <source>
        <dbReference type="Pfam" id="PF00905"/>
    </source>
</evidence>
<dbReference type="SUPFAM" id="SSF53955">
    <property type="entry name" value="Lysozyme-like"/>
    <property type="match status" value="1"/>
</dbReference>
<evidence type="ECO:0000259" key="29">
    <source>
        <dbReference type="Pfam" id="PF00912"/>
    </source>
</evidence>
<keyword evidence="14" id="KW-0378">Hydrolase</keyword>
<keyword evidence="7" id="KW-1003">Cell membrane</keyword>
<dbReference type="RefSeq" id="WP_218119084.1">
    <property type="nucleotide sequence ID" value="NZ_FNCE01000001.1"/>
</dbReference>
<dbReference type="InterPro" id="IPR023346">
    <property type="entry name" value="Lysozyme-like_dom_sf"/>
</dbReference>
<keyword evidence="22" id="KW-0961">Cell wall biogenesis/degradation</keyword>
<dbReference type="InterPro" id="IPR001460">
    <property type="entry name" value="PCN-bd_Tpept"/>
</dbReference>
<dbReference type="GO" id="GO:0008658">
    <property type="term" value="F:penicillin binding"/>
    <property type="evidence" value="ECO:0007669"/>
    <property type="project" value="InterPro"/>
</dbReference>
<dbReference type="AlphaFoldDB" id="A0A1G7LXW7"/>
<dbReference type="STRING" id="1082479.SAMN05216241_101398"/>
<dbReference type="GO" id="GO:0009252">
    <property type="term" value="P:peptidoglycan biosynthetic process"/>
    <property type="evidence" value="ECO:0007669"/>
    <property type="project" value="UniProtKB-UniPathway"/>
</dbReference>
<accession>A0A1G7LXW7</accession>
<evidence type="ECO:0000256" key="18">
    <source>
        <dbReference type="ARBA" id="ARBA00022989"/>
    </source>
</evidence>
<dbReference type="InterPro" id="IPR036950">
    <property type="entry name" value="PBP_transglycosylase"/>
</dbReference>
<keyword evidence="21" id="KW-0511">Multifunctional enzyme</keyword>
<evidence type="ECO:0000256" key="17">
    <source>
        <dbReference type="ARBA" id="ARBA00022984"/>
    </source>
</evidence>
<keyword evidence="19" id="KW-0472">Membrane</keyword>
<dbReference type="InterPro" id="IPR031376">
    <property type="entry name" value="PCB_OB"/>
</dbReference>
<evidence type="ECO:0000313" key="31">
    <source>
        <dbReference type="EMBL" id="SDF53789.1"/>
    </source>
</evidence>
<dbReference type="InterPro" id="IPR001264">
    <property type="entry name" value="Glyco_trans_51"/>
</dbReference>
<dbReference type="Proteomes" id="UP000199415">
    <property type="component" value="Unassembled WGS sequence"/>
</dbReference>
<evidence type="ECO:0000256" key="5">
    <source>
        <dbReference type="ARBA" id="ARBA00012448"/>
    </source>
</evidence>
<evidence type="ECO:0000256" key="25">
    <source>
        <dbReference type="ARBA" id="ARBA00049902"/>
    </source>
</evidence>
<protein>
    <recommendedName>
        <fullName evidence="6">Penicillin-binding protein 1A</fullName>
        <ecNumber evidence="24">2.4.99.28</ecNumber>
        <ecNumber evidence="5">3.4.16.4</ecNumber>
    </recommendedName>
</protein>
<dbReference type="PANTHER" id="PTHR32282:SF27">
    <property type="entry name" value="PENICILLIN-BINDING PROTEIN 1A"/>
    <property type="match status" value="1"/>
</dbReference>
<keyword evidence="12" id="KW-0808">Transferase</keyword>
<evidence type="ECO:0000256" key="12">
    <source>
        <dbReference type="ARBA" id="ARBA00022679"/>
    </source>
</evidence>
<dbReference type="SUPFAM" id="SSF56601">
    <property type="entry name" value="beta-lactamase/transpeptidase-like"/>
    <property type="match status" value="1"/>
</dbReference>
<evidence type="ECO:0000256" key="20">
    <source>
        <dbReference type="ARBA" id="ARBA00023251"/>
    </source>
</evidence>
<evidence type="ECO:0000256" key="16">
    <source>
        <dbReference type="ARBA" id="ARBA00022968"/>
    </source>
</evidence>
<evidence type="ECO:0000256" key="23">
    <source>
        <dbReference type="ARBA" id="ARBA00034000"/>
    </source>
</evidence>
<dbReference type="Pfam" id="PF00905">
    <property type="entry name" value="Transpeptidase"/>
    <property type="match status" value="1"/>
</dbReference>
<evidence type="ECO:0000256" key="13">
    <source>
        <dbReference type="ARBA" id="ARBA00022692"/>
    </source>
</evidence>
<evidence type="ECO:0000256" key="2">
    <source>
        <dbReference type="ARBA" id="ARBA00004752"/>
    </source>
</evidence>
<comment type="catalytic activity">
    <reaction evidence="25">
        <text>[GlcNAc-(1-&gt;4)-Mur2Ac(oyl-L-Ala-gamma-D-Glu-L-Lys-D-Ala-D-Ala)](n)-di-trans,octa-cis-undecaprenyl diphosphate + beta-D-GlcNAc-(1-&gt;4)-Mur2Ac(oyl-L-Ala-gamma-D-Glu-L-Lys-D-Ala-D-Ala)-di-trans,octa-cis-undecaprenyl diphosphate = [GlcNAc-(1-&gt;4)-Mur2Ac(oyl-L-Ala-gamma-D-Glu-L-Lys-D-Ala-D-Ala)](n+1)-di-trans,octa-cis-undecaprenyl diphosphate + di-trans,octa-cis-undecaprenyl diphosphate + H(+)</text>
        <dbReference type="Rhea" id="RHEA:23708"/>
        <dbReference type="Rhea" id="RHEA-COMP:9602"/>
        <dbReference type="Rhea" id="RHEA-COMP:9603"/>
        <dbReference type="ChEBI" id="CHEBI:15378"/>
        <dbReference type="ChEBI" id="CHEBI:58405"/>
        <dbReference type="ChEBI" id="CHEBI:60033"/>
        <dbReference type="ChEBI" id="CHEBI:78435"/>
        <dbReference type="EC" id="2.4.99.28"/>
    </reaction>
</comment>
<dbReference type="GO" id="GO:0009002">
    <property type="term" value="F:serine-type D-Ala-D-Ala carboxypeptidase activity"/>
    <property type="evidence" value="ECO:0007669"/>
    <property type="project" value="UniProtKB-EC"/>
</dbReference>
<feature type="domain" description="Glycosyl transferase family 51" evidence="29">
    <location>
        <begin position="55"/>
        <end position="233"/>
    </location>
</feature>
<evidence type="ECO:0000256" key="10">
    <source>
        <dbReference type="ARBA" id="ARBA00022670"/>
    </source>
</evidence>
<dbReference type="Pfam" id="PF00912">
    <property type="entry name" value="Transgly"/>
    <property type="match status" value="1"/>
</dbReference>
<evidence type="ECO:0000256" key="15">
    <source>
        <dbReference type="ARBA" id="ARBA00022960"/>
    </source>
</evidence>
<keyword evidence="15" id="KW-0133">Cell shape</keyword>
<keyword evidence="9" id="KW-0121">Carboxypeptidase</keyword>
<dbReference type="GO" id="GO:0030288">
    <property type="term" value="C:outer membrane-bounded periplasmic space"/>
    <property type="evidence" value="ECO:0007669"/>
    <property type="project" value="TreeGrafter"/>
</dbReference>
<evidence type="ECO:0000256" key="8">
    <source>
        <dbReference type="ARBA" id="ARBA00022519"/>
    </source>
</evidence>
<keyword evidence="17" id="KW-0573">Peptidoglycan synthesis</keyword>
<keyword evidence="16" id="KW-0735">Signal-anchor</keyword>
<dbReference type="GO" id="GO:0008360">
    <property type="term" value="P:regulation of cell shape"/>
    <property type="evidence" value="ECO:0007669"/>
    <property type="project" value="UniProtKB-KW"/>
</dbReference>
<dbReference type="Gene3D" id="3.40.710.10">
    <property type="entry name" value="DD-peptidase/beta-lactamase superfamily"/>
    <property type="match status" value="2"/>
</dbReference>
<gene>
    <name evidence="31" type="ORF">SAMN05216241_101398</name>
</gene>
<evidence type="ECO:0000256" key="19">
    <source>
        <dbReference type="ARBA" id="ARBA00023136"/>
    </source>
</evidence>
<dbReference type="GO" id="GO:0006508">
    <property type="term" value="P:proteolysis"/>
    <property type="evidence" value="ECO:0007669"/>
    <property type="project" value="UniProtKB-KW"/>
</dbReference>
<organism evidence="31 32">
    <name type="scientific">Limimonas halophila</name>
    <dbReference type="NCBI Taxonomy" id="1082479"/>
    <lineage>
        <taxon>Bacteria</taxon>
        <taxon>Pseudomonadati</taxon>
        <taxon>Pseudomonadota</taxon>
        <taxon>Alphaproteobacteria</taxon>
        <taxon>Rhodospirillales</taxon>
        <taxon>Rhodovibrionaceae</taxon>
        <taxon>Limimonas</taxon>
    </lineage>
</organism>
<dbReference type="NCBIfam" id="TIGR02074">
    <property type="entry name" value="PBP_1a_fam"/>
    <property type="match status" value="1"/>
</dbReference>
<evidence type="ECO:0000256" key="24">
    <source>
        <dbReference type="ARBA" id="ARBA00044770"/>
    </source>
</evidence>
<evidence type="ECO:0000259" key="30">
    <source>
        <dbReference type="Pfam" id="PF17092"/>
    </source>
</evidence>
<keyword evidence="13" id="KW-0812">Transmembrane</keyword>
<keyword evidence="18" id="KW-1133">Transmembrane helix</keyword>
<evidence type="ECO:0000256" key="9">
    <source>
        <dbReference type="ARBA" id="ARBA00022645"/>
    </source>
</evidence>
<evidence type="ECO:0000256" key="26">
    <source>
        <dbReference type="ARBA" id="ARBA00060592"/>
    </source>
</evidence>
<keyword evidence="32" id="KW-1185">Reference proteome</keyword>
<evidence type="ECO:0000256" key="6">
    <source>
        <dbReference type="ARBA" id="ARBA00018638"/>
    </source>
</evidence>
<dbReference type="Gene3D" id="1.10.3810.10">
    <property type="entry name" value="Biosynthetic peptidoglycan transglycosylase-like"/>
    <property type="match status" value="1"/>
</dbReference>
<dbReference type="UniPathway" id="UPA00219"/>
<evidence type="ECO:0000256" key="27">
    <source>
        <dbReference type="SAM" id="MobiDB-lite"/>
    </source>
</evidence>
<comment type="catalytic activity">
    <reaction evidence="23">
        <text>Preferential cleavage: (Ac)2-L-Lys-D-Ala-|-D-Ala. Also transpeptidation of peptidyl-alanyl moieties that are N-acyl substituents of D-alanine.</text>
        <dbReference type="EC" id="3.4.16.4"/>
    </reaction>
</comment>
<dbReference type="InterPro" id="IPR050396">
    <property type="entry name" value="Glycosyltr_51/Transpeptidase"/>
</dbReference>
<dbReference type="InterPro" id="IPR012338">
    <property type="entry name" value="Beta-lactam/transpept-like"/>
</dbReference>
<comment type="similarity">
    <text evidence="3">In the C-terminal section; belongs to the transpeptidase family.</text>
</comment>
<feature type="region of interest" description="Disordered" evidence="27">
    <location>
        <begin position="768"/>
        <end position="805"/>
    </location>
</feature>
<dbReference type="GO" id="GO:0071555">
    <property type="term" value="P:cell wall organization"/>
    <property type="evidence" value="ECO:0007669"/>
    <property type="project" value="UniProtKB-KW"/>
</dbReference>
<evidence type="ECO:0000256" key="14">
    <source>
        <dbReference type="ARBA" id="ARBA00022801"/>
    </source>
</evidence>
<evidence type="ECO:0000256" key="11">
    <source>
        <dbReference type="ARBA" id="ARBA00022676"/>
    </source>
</evidence>